<name>A0A0A9BGR3_ARUDO</name>
<feature type="compositionally biased region" description="Polar residues" evidence="1">
    <location>
        <begin position="85"/>
        <end position="94"/>
    </location>
</feature>
<accession>A0A0A9BGR3</accession>
<keyword evidence="2" id="KW-0812">Transmembrane</keyword>
<dbReference type="AlphaFoldDB" id="A0A0A9BGR3"/>
<evidence type="ECO:0000256" key="2">
    <source>
        <dbReference type="SAM" id="Phobius"/>
    </source>
</evidence>
<proteinExistence type="predicted"/>
<dbReference type="EMBL" id="GBRH01239408">
    <property type="protein sequence ID" value="JAD58487.1"/>
    <property type="molecule type" value="Transcribed_RNA"/>
</dbReference>
<organism evidence="3">
    <name type="scientific">Arundo donax</name>
    <name type="common">Giant reed</name>
    <name type="synonym">Donax arundinaceus</name>
    <dbReference type="NCBI Taxonomy" id="35708"/>
    <lineage>
        <taxon>Eukaryota</taxon>
        <taxon>Viridiplantae</taxon>
        <taxon>Streptophyta</taxon>
        <taxon>Embryophyta</taxon>
        <taxon>Tracheophyta</taxon>
        <taxon>Spermatophyta</taxon>
        <taxon>Magnoliopsida</taxon>
        <taxon>Liliopsida</taxon>
        <taxon>Poales</taxon>
        <taxon>Poaceae</taxon>
        <taxon>PACMAD clade</taxon>
        <taxon>Arundinoideae</taxon>
        <taxon>Arundineae</taxon>
        <taxon>Arundo</taxon>
    </lineage>
</organism>
<keyword evidence="2" id="KW-0472">Membrane</keyword>
<evidence type="ECO:0000256" key="1">
    <source>
        <dbReference type="SAM" id="MobiDB-lite"/>
    </source>
</evidence>
<keyword evidence="2" id="KW-1133">Transmembrane helix</keyword>
<protein>
    <submittedName>
        <fullName evidence="3">Uncharacterized protein</fullName>
    </submittedName>
</protein>
<feature type="region of interest" description="Disordered" evidence="1">
    <location>
        <begin position="85"/>
        <end position="104"/>
    </location>
</feature>
<reference evidence="3" key="2">
    <citation type="journal article" date="2015" name="Data Brief">
        <title>Shoot transcriptome of the giant reed, Arundo donax.</title>
        <authorList>
            <person name="Barrero R.A."/>
            <person name="Guerrero F.D."/>
            <person name="Moolhuijzen P."/>
            <person name="Goolsby J.A."/>
            <person name="Tidwell J."/>
            <person name="Bellgard S.E."/>
            <person name="Bellgard M.I."/>
        </authorList>
    </citation>
    <scope>NUCLEOTIDE SEQUENCE</scope>
    <source>
        <tissue evidence="3">Shoot tissue taken approximately 20 cm above the soil surface</tissue>
    </source>
</reference>
<feature type="transmembrane region" description="Helical" evidence="2">
    <location>
        <begin position="20"/>
        <end position="39"/>
    </location>
</feature>
<reference evidence="3" key="1">
    <citation type="submission" date="2014-09" db="EMBL/GenBank/DDBJ databases">
        <authorList>
            <person name="Magalhaes I.L.F."/>
            <person name="Oliveira U."/>
            <person name="Santos F.R."/>
            <person name="Vidigal T.H.D.A."/>
            <person name="Brescovit A.D."/>
            <person name="Santos A.J."/>
        </authorList>
    </citation>
    <scope>NUCLEOTIDE SEQUENCE</scope>
    <source>
        <tissue evidence="3">Shoot tissue taken approximately 20 cm above the soil surface</tissue>
    </source>
</reference>
<evidence type="ECO:0000313" key="3">
    <source>
        <dbReference type="EMBL" id="JAD58487.1"/>
    </source>
</evidence>
<sequence>MEITGESSTGTGAGPGISHVLPAFFFFFFLFLHAVLWISKILVIMTVFRGLGILDGLPANYAKFCGCEMSNSWNPLASRWQASMSSGKGSSTGLQPCWPDYFSR</sequence>